<gene>
    <name evidence="2" type="ORF">CEO22_316</name>
</gene>
<evidence type="ECO:0000313" key="2">
    <source>
        <dbReference type="EMBL" id="TSC65875.1"/>
    </source>
</evidence>
<feature type="chain" id="PRO_5022098983" evidence="1">
    <location>
        <begin position="27"/>
        <end position="616"/>
    </location>
</feature>
<comment type="caution">
    <text evidence="2">The sequence shown here is derived from an EMBL/GenBank/DDBJ whole genome shotgun (WGS) entry which is preliminary data.</text>
</comment>
<accession>A0A554JBX9</accession>
<dbReference type="Proteomes" id="UP000316253">
    <property type="component" value="Unassembled WGS sequence"/>
</dbReference>
<dbReference type="AlphaFoldDB" id="A0A554JBX9"/>
<proteinExistence type="predicted"/>
<sequence>MSTQTWQNWFWLPLVLWLLWPHSSQAAFNQNSVLDDAAFVNKDAYTEAQIQSFLVAQGSFLAGYRVENRSAANVIYQAAQDNNLNPQVILATLQKEQSLIGVSSYNTETDPDGKLRKAAGYGCPDSGSCDSRYAGFIKQVDGVAFQLRYNYDCSQAGGACPTAKLFKASTGYRVGDTMTFDGIAVTLNNRATASLYRYTPHVSGNRSFYNYFFGYFIKYASLFSTQNAYPTLAPGDSYRFEAKYLNTGNLTWTPQFIKLTTAGPSGRVSPLARENQTGDGQDTQWSTETQVALLDRSIAPGQLGTFAFYYTAPLGLKAGTYREGFSLTSTDTDNKIIEDQSGLFWDVAVKNHEYAYGSQNFGRQRVEPGQSVLLELKLRNSGQTTWKRDTRYPVRLATDRKQDRTPEFIREDRAANNPSGWISENRIQMVESTVAPGSEGTFRFYYTVPEDMKPGLRREYFRPVHDGIGPMSADYGIYFELEVGAQRASWASQSANPTLSRGQSAQFTVKFRNEGTTAWQRDGSRPMRLATLRPNDRALAWIREDVPGGNASGFVKDNRIQMVESTVAPGAEGSFTFWLTVPGDKAAGTYREYFGLVQDGYATLPDQGVYWDITVR</sequence>
<keyword evidence="1" id="KW-0732">Signal</keyword>
<protein>
    <submittedName>
        <fullName evidence="2">Peptidase S8/S53 subtilisin kexin sedolisin</fullName>
    </submittedName>
</protein>
<reference evidence="2 3" key="1">
    <citation type="submission" date="2017-08" db="EMBL/GenBank/DDBJ databases">
        <title>Mechanisms for carbon and nitrogen cycling indicate functional differentiation within the Candidate Phyla Radiation.</title>
        <authorList>
            <person name="Danczak R.E."/>
            <person name="Johnston M.D."/>
            <person name="Kenah C."/>
            <person name="Slattery M."/>
            <person name="Wrighton K.C."/>
            <person name="Wilkins M.J."/>
        </authorList>
    </citation>
    <scope>NUCLEOTIDE SEQUENCE [LARGE SCALE GENOMIC DNA]</scope>
    <source>
        <strain evidence="2">Gr01-1014_85</strain>
    </source>
</reference>
<organism evidence="2 3">
    <name type="scientific">Candidatus Berkelbacteria bacterium Gr01-1014_85</name>
    <dbReference type="NCBI Taxonomy" id="2017150"/>
    <lineage>
        <taxon>Bacteria</taxon>
        <taxon>Candidatus Berkelbacteria</taxon>
    </lineage>
</organism>
<name>A0A554JBX9_9BACT</name>
<dbReference type="InterPro" id="IPR013783">
    <property type="entry name" value="Ig-like_fold"/>
</dbReference>
<evidence type="ECO:0000313" key="3">
    <source>
        <dbReference type="Proteomes" id="UP000316253"/>
    </source>
</evidence>
<dbReference type="Gene3D" id="2.60.40.10">
    <property type="entry name" value="Immunoglobulins"/>
    <property type="match status" value="3"/>
</dbReference>
<dbReference type="EMBL" id="VMFD01000024">
    <property type="protein sequence ID" value="TSC65875.1"/>
    <property type="molecule type" value="Genomic_DNA"/>
</dbReference>
<evidence type="ECO:0000256" key="1">
    <source>
        <dbReference type="SAM" id="SignalP"/>
    </source>
</evidence>
<feature type="signal peptide" evidence="1">
    <location>
        <begin position="1"/>
        <end position="26"/>
    </location>
</feature>